<dbReference type="Proteomes" id="UP001438707">
    <property type="component" value="Unassembled WGS sequence"/>
</dbReference>
<dbReference type="PANTHER" id="PTHR23033:SF50">
    <property type="entry name" value="HEXOSYLTRANSFERASE"/>
    <property type="match status" value="1"/>
</dbReference>
<accession>A0AAW1RJL5</accession>
<dbReference type="EMBL" id="JALJOS010000010">
    <property type="protein sequence ID" value="KAK9833819.1"/>
    <property type="molecule type" value="Genomic_DNA"/>
</dbReference>
<evidence type="ECO:0000313" key="8">
    <source>
        <dbReference type="Proteomes" id="UP001438707"/>
    </source>
</evidence>
<keyword evidence="3" id="KW-0812">Transmembrane</keyword>
<evidence type="ECO:0000256" key="5">
    <source>
        <dbReference type="ARBA" id="ARBA00022989"/>
    </source>
</evidence>
<comment type="caution">
    <text evidence="7">The sequence shown here is derived from an EMBL/GenBank/DDBJ whole genome shotgun (WGS) entry which is preliminary data.</text>
</comment>
<keyword evidence="8" id="KW-1185">Reference proteome</keyword>
<evidence type="ECO:0000256" key="4">
    <source>
        <dbReference type="ARBA" id="ARBA00022968"/>
    </source>
</evidence>
<gene>
    <name evidence="7" type="ORF">WJX74_006857</name>
</gene>
<reference evidence="7 8" key="1">
    <citation type="journal article" date="2024" name="Nat. Commun.">
        <title>Phylogenomics reveals the evolutionary origins of lichenization in chlorophyte algae.</title>
        <authorList>
            <person name="Puginier C."/>
            <person name="Libourel C."/>
            <person name="Otte J."/>
            <person name="Skaloud P."/>
            <person name="Haon M."/>
            <person name="Grisel S."/>
            <person name="Petersen M."/>
            <person name="Berrin J.G."/>
            <person name="Delaux P.M."/>
            <person name="Dal Grande F."/>
            <person name="Keller J."/>
        </authorList>
    </citation>
    <scope>NUCLEOTIDE SEQUENCE [LARGE SCALE GENOMIC DNA]</scope>
    <source>
        <strain evidence="7 8">SAG 2145</strain>
    </source>
</reference>
<dbReference type="GO" id="GO:0016020">
    <property type="term" value="C:membrane"/>
    <property type="evidence" value="ECO:0007669"/>
    <property type="project" value="UniProtKB-SubCell"/>
</dbReference>
<evidence type="ECO:0000313" key="7">
    <source>
        <dbReference type="EMBL" id="KAK9833819.1"/>
    </source>
</evidence>
<dbReference type="AlphaFoldDB" id="A0AAW1RJL5"/>
<keyword evidence="4" id="KW-0735">Signal-anchor</keyword>
<evidence type="ECO:0000256" key="2">
    <source>
        <dbReference type="ARBA" id="ARBA00006462"/>
    </source>
</evidence>
<dbReference type="Gene3D" id="3.90.550.50">
    <property type="match status" value="1"/>
</dbReference>
<keyword evidence="5" id="KW-1133">Transmembrane helix</keyword>
<protein>
    <submittedName>
        <fullName evidence="7">Uncharacterized protein</fullName>
    </submittedName>
</protein>
<comment type="subcellular location">
    <subcellularLocation>
        <location evidence="1">Membrane</location>
        <topology evidence="1">Single-pass type II membrane protein</topology>
    </subcellularLocation>
</comment>
<dbReference type="InterPro" id="IPR026050">
    <property type="entry name" value="C1GALT1/C1GALT1_chp1"/>
</dbReference>
<proteinExistence type="inferred from homology"/>
<sequence>MNVYAERWQPRSSRYPFTFYRDWGIRAFIAVNFPIDDSLVAEGQHHNELFAYYPDFSEGRTKYPGDTRAALAPLLAHKALAGQYKWILYGDDDTIWFLSGVVELLQNLDPTMPYIVTDAAYWHHWSGPAHERFEVDGPPQCLPCNFNASRWEQMPGAMFTPPIGCPCQPQLLCAADQRHIIDPACEFPPHNDPVYSIDGGAGALVSHGLLEKLDAPKMMDCVLAEKGTAGDHLFSNCMWQAGFAMTAPVFDQMPATVHGTKRLFNPGVFDEEVHDGSRTDIITHLLWAIERDDEGCDEACRTHLTQLVSLHLRSRIMPNKASAGLLIKSISELHDAFLVSMGKADAARPLPATGTFKAAFKALQTGKLGRFWENMTPRKVTAYLRAPKAIGARRLL</sequence>
<name>A0AAW1RJL5_9CHLO</name>
<dbReference type="PANTHER" id="PTHR23033">
    <property type="entry name" value="BETA1,3-GALACTOSYLTRANSFERASE"/>
    <property type="match status" value="1"/>
</dbReference>
<organism evidence="7 8">
    <name type="scientific">Apatococcus lobatus</name>
    <dbReference type="NCBI Taxonomy" id="904363"/>
    <lineage>
        <taxon>Eukaryota</taxon>
        <taxon>Viridiplantae</taxon>
        <taxon>Chlorophyta</taxon>
        <taxon>core chlorophytes</taxon>
        <taxon>Trebouxiophyceae</taxon>
        <taxon>Chlorellales</taxon>
        <taxon>Chlorellaceae</taxon>
        <taxon>Apatococcus</taxon>
    </lineage>
</organism>
<evidence type="ECO:0000256" key="1">
    <source>
        <dbReference type="ARBA" id="ARBA00004606"/>
    </source>
</evidence>
<comment type="similarity">
    <text evidence="2">Belongs to the glycosyltransferase 31 family. Beta3-Gal-T subfamily.</text>
</comment>
<keyword evidence="6" id="KW-0472">Membrane</keyword>
<evidence type="ECO:0000256" key="6">
    <source>
        <dbReference type="ARBA" id="ARBA00023136"/>
    </source>
</evidence>
<evidence type="ECO:0000256" key="3">
    <source>
        <dbReference type="ARBA" id="ARBA00022692"/>
    </source>
</evidence>